<evidence type="ECO:0000313" key="2">
    <source>
        <dbReference type="EMBL" id="EGR30109.1"/>
    </source>
</evidence>
<feature type="transmembrane region" description="Helical" evidence="1">
    <location>
        <begin position="6"/>
        <end position="26"/>
    </location>
</feature>
<keyword evidence="1" id="KW-0812">Transmembrane</keyword>
<dbReference type="GeneID" id="14906223"/>
<proteinExistence type="predicted"/>
<keyword evidence="1" id="KW-1133">Transmembrane helix</keyword>
<protein>
    <submittedName>
        <fullName evidence="2">Uncharacterized protein</fullName>
    </submittedName>
</protein>
<dbReference type="AlphaFoldDB" id="G0QXE5"/>
<accession>G0QXE5</accession>
<keyword evidence="3" id="KW-1185">Reference proteome</keyword>
<dbReference type="EMBL" id="GL984066">
    <property type="protein sequence ID" value="EGR30109.1"/>
    <property type="molecule type" value="Genomic_DNA"/>
</dbReference>
<reference evidence="2 3" key="1">
    <citation type="submission" date="2011-07" db="EMBL/GenBank/DDBJ databases">
        <authorList>
            <person name="Coyne R."/>
            <person name="Brami D."/>
            <person name="Johnson J."/>
            <person name="Hostetler J."/>
            <person name="Hannick L."/>
            <person name="Clark T."/>
            <person name="Cassidy-Hanley D."/>
            <person name="Inman J."/>
        </authorList>
    </citation>
    <scope>NUCLEOTIDE SEQUENCE [LARGE SCALE GENOMIC DNA]</scope>
    <source>
        <strain evidence="2 3">G5</strain>
    </source>
</reference>
<keyword evidence="1" id="KW-0472">Membrane</keyword>
<evidence type="ECO:0000313" key="3">
    <source>
        <dbReference type="Proteomes" id="UP000008983"/>
    </source>
</evidence>
<feature type="transmembrane region" description="Helical" evidence="1">
    <location>
        <begin position="99"/>
        <end position="117"/>
    </location>
</feature>
<name>G0QXE5_ICHMU</name>
<organism evidence="2 3">
    <name type="scientific">Ichthyophthirius multifiliis</name>
    <name type="common">White spot disease agent</name>
    <name type="synonym">Ich</name>
    <dbReference type="NCBI Taxonomy" id="5932"/>
    <lineage>
        <taxon>Eukaryota</taxon>
        <taxon>Sar</taxon>
        <taxon>Alveolata</taxon>
        <taxon>Ciliophora</taxon>
        <taxon>Intramacronucleata</taxon>
        <taxon>Oligohymenophorea</taxon>
        <taxon>Hymenostomatida</taxon>
        <taxon>Ophryoglenina</taxon>
        <taxon>Ichthyophthirius</taxon>
    </lineage>
</organism>
<dbReference type="RefSeq" id="XP_004031345.1">
    <property type="nucleotide sequence ID" value="XM_004031297.1"/>
</dbReference>
<gene>
    <name evidence="2" type="ORF">IMG5_141930</name>
</gene>
<dbReference type="Proteomes" id="UP000008983">
    <property type="component" value="Unassembled WGS sequence"/>
</dbReference>
<evidence type="ECO:0000256" key="1">
    <source>
        <dbReference type="SAM" id="Phobius"/>
    </source>
</evidence>
<dbReference type="InParanoid" id="G0QXE5"/>
<sequence length="205" mass="24822">MGQQNLYMHYVNFSFFVFCSYWYIILDIRLYANNLKKGLKNSFYIFFFNFDYCPYFRSSYWGHSITQMWRLYRQICTKSMCYKRNISFSMCHTNSIHKLILVSSFFIVVFAVFWRQFNACSYGFNDFLCAKKHEGFCKFYCLVIPQSFRIFACSFCVWSGQQIRGKIGIQIRNDCTYVLEFMGSSRTLFCNVLQENRDRRRVLDY</sequence>